<organism evidence="2 3">
    <name type="scientific">Candidatus Daviesbacteria bacterium RIFCSPHIGHO2_02_FULL_36_13</name>
    <dbReference type="NCBI Taxonomy" id="1797768"/>
    <lineage>
        <taxon>Bacteria</taxon>
        <taxon>Candidatus Daviesiibacteriota</taxon>
    </lineage>
</organism>
<feature type="transmembrane region" description="Helical" evidence="1">
    <location>
        <begin position="46"/>
        <end position="64"/>
    </location>
</feature>
<evidence type="ECO:0000256" key="1">
    <source>
        <dbReference type="SAM" id="Phobius"/>
    </source>
</evidence>
<dbReference type="EMBL" id="MFCV01000020">
    <property type="protein sequence ID" value="OGE32837.1"/>
    <property type="molecule type" value="Genomic_DNA"/>
</dbReference>
<comment type="caution">
    <text evidence="2">The sequence shown here is derived from an EMBL/GenBank/DDBJ whole genome shotgun (WGS) entry which is preliminary data.</text>
</comment>
<name>A0A1F5JW69_9BACT</name>
<protein>
    <submittedName>
        <fullName evidence="2">Uncharacterized protein</fullName>
    </submittedName>
</protein>
<keyword evidence="1" id="KW-0472">Membrane</keyword>
<dbReference type="STRING" id="1797768.A3C59_04410"/>
<evidence type="ECO:0000313" key="3">
    <source>
        <dbReference type="Proteomes" id="UP000176902"/>
    </source>
</evidence>
<accession>A0A1F5JW69</accession>
<dbReference type="AlphaFoldDB" id="A0A1F5JW69"/>
<gene>
    <name evidence="2" type="ORF">A3C59_04410</name>
</gene>
<keyword evidence="1" id="KW-0812">Transmembrane</keyword>
<feature type="transmembrane region" description="Helical" evidence="1">
    <location>
        <begin position="76"/>
        <end position="97"/>
    </location>
</feature>
<reference evidence="2 3" key="1">
    <citation type="journal article" date="2016" name="Nat. Commun.">
        <title>Thousands of microbial genomes shed light on interconnected biogeochemical processes in an aquifer system.</title>
        <authorList>
            <person name="Anantharaman K."/>
            <person name="Brown C.T."/>
            <person name="Hug L.A."/>
            <person name="Sharon I."/>
            <person name="Castelle C.J."/>
            <person name="Probst A.J."/>
            <person name="Thomas B.C."/>
            <person name="Singh A."/>
            <person name="Wilkins M.J."/>
            <person name="Karaoz U."/>
            <person name="Brodie E.L."/>
            <person name="Williams K.H."/>
            <person name="Hubbard S.S."/>
            <person name="Banfield J.F."/>
        </authorList>
    </citation>
    <scope>NUCLEOTIDE SEQUENCE [LARGE SCALE GENOMIC DNA]</scope>
</reference>
<evidence type="ECO:0000313" key="2">
    <source>
        <dbReference type="EMBL" id="OGE32837.1"/>
    </source>
</evidence>
<proteinExistence type="predicted"/>
<keyword evidence="1" id="KW-1133">Transmembrane helix</keyword>
<sequence>MKNKLIGIFNILFGIVISLQSGLFLLNAARLSLTQTNSQILKLQTPMTYVISVALVSYGLINLFSGIAQLQSKDKYLKLAIACLVLNLVMIIFYFLIPFF</sequence>
<dbReference type="Proteomes" id="UP000176902">
    <property type="component" value="Unassembled WGS sequence"/>
</dbReference>
<feature type="transmembrane region" description="Helical" evidence="1">
    <location>
        <begin position="7"/>
        <end position="26"/>
    </location>
</feature>